<dbReference type="SUPFAM" id="SSF50882">
    <property type="entry name" value="beta-Barrel protease inhibitors"/>
    <property type="match status" value="1"/>
</dbReference>
<dbReference type="Pfam" id="PF02974">
    <property type="entry name" value="Inh"/>
    <property type="match status" value="1"/>
</dbReference>
<evidence type="ECO:0000313" key="5">
    <source>
        <dbReference type="Proteomes" id="UP000281547"/>
    </source>
</evidence>
<comment type="caution">
    <text evidence="4">The sequence shown here is derived from an EMBL/GenBank/DDBJ whole genome shotgun (WGS) entry which is preliminary data.</text>
</comment>
<dbReference type="Gene3D" id="2.40.128.10">
    <property type="match status" value="1"/>
</dbReference>
<evidence type="ECO:0000313" key="4">
    <source>
        <dbReference type="EMBL" id="RUT29316.1"/>
    </source>
</evidence>
<feature type="region of interest" description="Disordered" evidence="2">
    <location>
        <begin position="33"/>
        <end position="55"/>
    </location>
</feature>
<proteinExistence type="predicted"/>
<protein>
    <recommendedName>
        <fullName evidence="3">Alkaline proteinase inhibitor/ Outer membrane lipoprotein Omp19 domain-containing protein</fullName>
    </recommendedName>
</protein>
<dbReference type="GO" id="GO:0004866">
    <property type="term" value="F:endopeptidase inhibitor activity"/>
    <property type="evidence" value="ECO:0007669"/>
    <property type="project" value="InterPro"/>
</dbReference>
<feature type="compositionally biased region" description="Low complexity" evidence="2">
    <location>
        <begin position="120"/>
        <end position="133"/>
    </location>
</feature>
<feature type="domain" description="Alkaline proteinase inhibitor/ Outer membrane lipoprotein Omp19" evidence="3">
    <location>
        <begin position="194"/>
        <end position="282"/>
    </location>
</feature>
<feature type="compositionally biased region" description="Polar residues" evidence="2">
    <location>
        <begin position="33"/>
        <end position="43"/>
    </location>
</feature>
<gene>
    <name evidence="4" type="ORF">EMQ25_14425</name>
</gene>
<keyword evidence="5" id="KW-1185">Reference proteome</keyword>
<feature type="region of interest" description="Disordered" evidence="2">
    <location>
        <begin position="116"/>
        <end position="145"/>
    </location>
</feature>
<evidence type="ECO:0000256" key="1">
    <source>
        <dbReference type="ARBA" id="ARBA00022729"/>
    </source>
</evidence>
<dbReference type="EMBL" id="RZNJ01000005">
    <property type="protein sequence ID" value="RUT29316.1"/>
    <property type="molecule type" value="Genomic_DNA"/>
</dbReference>
<dbReference type="InterPro" id="IPR016085">
    <property type="entry name" value="Protease_inh_B-barrel_dom"/>
</dbReference>
<reference evidence="4 5" key="1">
    <citation type="journal article" date="2016" name="Int. J. Syst. Evol. Microbiol.">
        <title>Arsenicitalea aurantiaca gen. nov., sp. nov., a new member of the family Hyphomicrobiaceae, isolated from high-arsenic sediment.</title>
        <authorList>
            <person name="Mu Y."/>
            <person name="Zhou L."/>
            <person name="Zeng X.C."/>
            <person name="Liu L."/>
            <person name="Pan Y."/>
            <person name="Chen X."/>
            <person name="Wang J."/>
            <person name="Li S."/>
            <person name="Li W.J."/>
            <person name="Wang Y."/>
        </authorList>
    </citation>
    <scope>NUCLEOTIDE SEQUENCE [LARGE SCALE GENOMIC DNA]</scope>
    <source>
        <strain evidence="4 5">42-50</strain>
    </source>
</reference>
<keyword evidence="1" id="KW-0732">Signal</keyword>
<evidence type="ECO:0000259" key="3">
    <source>
        <dbReference type="Pfam" id="PF02974"/>
    </source>
</evidence>
<dbReference type="Proteomes" id="UP000281547">
    <property type="component" value="Unassembled WGS sequence"/>
</dbReference>
<organism evidence="4 5">
    <name type="scientific">Arsenicitalea aurantiaca</name>
    <dbReference type="NCBI Taxonomy" id="1783274"/>
    <lineage>
        <taxon>Bacteria</taxon>
        <taxon>Pseudomonadati</taxon>
        <taxon>Pseudomonadota</taxon>
        <taxon>Alphaproteobacteria</taxon>
        <taxon>Hyphomicrobiales</taxon>
        <taxon>Devosiaceae</taxon>
        <taxon>Arsenicitalea</taxon>
    </lineage>
</organism>
<evidence type="ECO:0000256" key="2">
    <source>
        <dbReference type="SAM" id="MobiDB-lite"/>
    </source>
</evidence>
<name>A0A433X5F6_9HYPH</name>
<accession>A0A433X5F6</accession>
<dbReference type="InterPro" id="IPR021140">
    <property type="entry name" value="Inh/Omp19"/>
</dbReference>
<dbReference type="AlphaFoldDB" id="A0A433X5F6"/>
<sequence>MLWQMGHSPDGQFHTGRNSATLITPLGSFAVGASTSPAGTTSKRAQRRPRSGAGTMQAIRSTKIIATLAVTALVLTGCVGGSQRMQTTAQAAPEQVMPVQNSSVATTNLPPIGGTASVNTAGAMPPAGGTAPGLSGQPVLGGQPQLSGQPVLGGTPPATAPMQTASADPNFVTLDSVGSVPSTPGRDLSGGLTVDKLLGGWTITSGTSECRLNLTYTEKTGTSRYRASSPACTLPGLSGVASWQLAGSQVQLFDEGGTIIAALILSGNRFIGTLSGGQAISMAG</sequence>